<comment type="caution">
    <text evidence="2">The sequence shown here is derived from an EMBL/GenBank/DDBJ whole genome shotgun (WGS) entry which is preliminary data.</text>
</comment>
<dbReference type="Pfam" id="PF24626">
    <property type="entry name" value="SH3_Tf2-1"/>
    <property type="match status" value="1"/>
</dbReference>
<dbReference type="Proteomes" id="UP000326396">
    <property type="component" value="Linkage Group LG2"/>
</dbReference>
<dbReference type="OrthoDB" id="1939135at2759"/>
<organism evidence="2 3">
    <name type="scientific">Mikania micrantha</name>
    <name type="common">bitter vine</name>
    <dbReference type="NCBI Taxonomy" id="192012"/>
    <lineage>
        <taxon>Eukaryota</taxon>
        <taxon>Viridiplantae</taxon>
        <taxon>Streptophyta</taxon>
        <taxon>Embryophyta</taxon>
        <taxon>Tracheophyta</taxon>
        <taxon>Spermatophyta</taxon>
        <taxon>Magnoliopsida</taxon>
        <taxon>eudicotyledons</taxon>
        <taxon>Gunneridae</taxon>
        <taxon>Pentapetalae</taxon>
        <taxon>asterids</taxon>
        <taxon>campanulids</taxon>
        <taxon>Asterales</taxon>
        <taxon>Asteraceae</taxon>
        <taxon>Asteroideae</taxon>
        <taxon>Heliantheae alliance</taxon>
        <taxon>Eupatorieae</taxon>
        <taxon>Mikania</taxon>
    </lineage>
</organism>
<evidence type="ECO:0000259" key="1">
    <source>
        <dbReference type="Pfam" id="PF24626"/>
    </source>
</evidence>
<dbReference type="InterPro" id="IPR056924">
    <property type="entry name" value="SH3_Tf2-1"/>
</dbReference>
<dbReference type="PANTHER" id="PTHR46148">
    <property type="entry name" value="CHROMO DOMAIN-CONTAINING PROTEIN"/>
    <property type="match status" value="1"/>
</dbReference>
<dbReference type="PANTHER" id="PTHR46148:SF57">
    <property type="entry name" value="OS12G0499874 PROTEIN"/>
    <property type="match status" value="1"/>
</dbReference>
<sequence length="104" mass="12144">MMDNKNMFLLGRALNRFRKRGKLSPGFIGPFKIIARICEVAYRLELPEELSEIHNTFNVSYLRKCLADEQAYVPLEDLVIDDKLNYIEKSVAILDRKVKQLRIS</sequence>
<protein>
    <recommendedName>
        <fullName evidence="1">Tf2-1-like SH3-like domain-containing protein</fullName>
    </recommendedName>
</protein>
<keyword evidence="3" id="KW-1185">Reference proteome</keyword>
<accession>A0A5N6NF20</accession>
<dbReference type="EMBL" id="SZYD01000012">
    <property type="protein sequence ID" value="KAD4586486.1"/>
    <property type="molecule type" value="Genomic_DNA"/>
</dbReference>
<proteinExistence type="predicted"/>
<feature type="domain" description="Tf2-1-like SH3-like" evidence="1">
    <location>
        <begin position="14"/>
        <end position="65"/>
    </location>
</feature>
<name>A0A5N6NF20_9ASTR</name>
<evidence type="ECO:0000313" key="2">
    <source>
        <dbReference type="EMBL" id="KAD4586486.1"/>
    </source>
</evidence>
<gene>
    <name evidence="2" type="ORF">E3N88_24087</name>
</gene>
<dbReference type="AlphaFoldDB" id="A0A5N6NF20"/>
<evidence type="ECO:0000313" key="3">
    <source>
        <dbReference type="Proteomes" id="UP000326396"/>
    </source>
</evidence>
<reference evidence="2 3" key="1">
    <citation type="submission" date="2019-05" db="EMBL/GenBank/DDBJ databases">
        <title>Mikania micrantha, genome provides insights into the molecular mechanism of rapid growth.</title>
        <authorList>
            <person name="Liu B."/>
        </authorList>
    </citation>
    <scope>NUCLEOTIDE SEQUENCE [LARGE SCALE GENOMIC DNA]</scope>
    <source>
        <strain evidence="2">NLD-2019</strain>
        <tissue evidence="2">Leaf</tissue>
    </source>
</reference>